<gene>
    <name evidence="9" type="ORF">THII_0834</name>
</gene>
<evidence type="ECO:0000256" key="4">
    <source>
        <dbReference type="ARBA" id="ARBA00022692"/>
    </source>
</evidence>
<dbReference type="KEGG" id="tig:THII_0834"/>
<feature type="transmembrane region" description="Helical" evidence="8">
    <location>
        <begin position="84"/>
        <end position="107"/>
    </location>
</feature>
<dbReference type="HOGENOM" id="CLU_019375_7_1_6"/>
<keyword evidence="5" id="KW-0769">Symport</keyword>
<dbReference type="PANTHER" id="PTHR42865:SF7">
    <property type="entry name" value="PROTON_GLUTAMATE-ASPARTATE SYMPORTER"/>
    <property type="match status" value="1"/>
</dbReference>
<dbReference type="InterPro" id="IPR001991">
    <property type="entry name" value="Na-dicarboxylate_symporter"/>
</dbReference>
<evidence type="ECO:0000256" key="6">
    <source>
        <dbReference type="ARBA" id="ARBA00022989"/>
    </source>
</evidence>
<evidence type="ECO:0000256" key="1">
    <source>
        <dbReference type="ARBA" id="ARBA00004651"/>
    </source>
</evidence>
<dbReference type="Gene3D" id="1.10.3860.10">
    <property type="entry name" value="Sodium:dicarboxylate symporter"/>
    <property type="match status" value="1"/>
</dbReference>
<dbReference type="AlphaFoldDB" id="A0A090BUH8"/>
<evidence type="ECO:0000256" key="5">
    <source>
        <dbReference type="ARBA" id="ARBA00022847"/>
    </source>
</evidence>
<accession>A0A090BUH8</accession>
<keyword evidence="10" id="KW-1185">Reference proteome</keyword>
<feature type="transmembrane region" description="Helical" evidence="8">
    <location>
        <begin position="149"/>
        <end position="167"/>
    </location>
</feature>
<dbReference type="OrthoDB" id="9766690at2"/>
<dbReference type="PRINTS" id="PR00173">
    <property type="entry name" value="EDTRNSPORT"/>
</dbReference>
<keyword evidence="6 8" id="KW-1133">Transmembrane helix</keyword>
<feature type="transmembrane region" description="Helical" evidence="8">
    <location>
        <begin position="47"/>
        <end position="72"/>
    </location>
</feature>
<dbReference type="Proteomes" id="UP000031623">
    <property type="component" value="Chromosome"/>
</dbReference>
<comment type="subcellular location">
    <subcellularLocation>
        <location evidence="1">Cell membrane</location>
        <topology evidence="1">Multi-pass membrane protein</topology>
    </subcellularLocation>
</comment>
<evidence type="ECO:0000256" key="2">
    <source>
        <dbReference type="ARBA" id="ARBA00022448"/>
    </source>
</evidence>
<organism evidence="9 10">
    <name type="scientific">Thioploca ingrica</name>
    <dbReference type="NCBI Taxonomy" id="40754"/>
    <lineage>
        <taxon>Bacteria</taxon>
        <taxon>Pseudomonadati</taxon>
        <taxon>Pseudomonadota</taxon>
        <taxon>Gammaproteobacteria</taxon>
        <taxon>Thiotrichales</taxon>
        <taxon>Thiotrichaceae</taxon>
        <taxon>Thioploca</taxon>
    </lineage>
</organism>
<evidence type="ECO:0000313" key="10">
    <source>
        <dbReference type="Proteomes" id="UP000031623"/>
    </source>
</evidence>
<sequence length="417" mass="44650">MFKKNLTQQILTAMLLGGVVGGILNFWVEIAAIQWLVNNVFQVIGQIFVRLLNMLVVPLVFVSLVGGVVALGDVGKLGRLGGKTLLFFLATTMAAIALALIMATIVAPGQGYHLETHPTYSANTPPSIAQTIIELVPNNPIQAMAQGQMLPLIIFSLLFGIAVLMAQNSGQQRVKQLFDDLNEINLQIVIIVMKFAPLGVFCLISKTFAVEGFGAIKPLLDYFLVVVVTLFIQAFIIYPLLIKWLSGLDVGIFLKKMRRVQIFAFSTASSNATIPVNIENTEKHLGVDNSIASFIIPLGATINMDGTAIMQGVATLFIANVYSIHLTNGDYAMVIVTATLASIGTAGVPGVGLIMLAMVLNQVGLPVEGIALIMGVDRLLDMMRTAVNITGDAVAAVIMAKSEGALDHQIYLANNNE</sequence>
<evidence type="ECO:0000256" key="8">
    <source>
        <dbReference type="SAM" id="Phobius"/>
    </source>
</evidence>
<feature type="transmembrane region" description="Helical" evidence="8">
    <location>
        <begin position="331"/>
        <end position="348"/>
    </location>
</feature>
<proteinExistence type="predicted"/>
<evidence type="ECO:0000313" key="9">
    <source>
        <dbReference type="EMBL" id="BAP55131.1"/>
    </source>
</evidence>
<dbReference type="SUPFAM" id="SSF118215">
    <property type="entry name" value="Proton glutamate symport protein"/>
    <property type="match status" value="1"/>
</dbReference>
<reference evidence="9" key="1">
    <citation type="journal article" date="2014" name="ISME J.">
        <title>Ecophysiology of Thioploca ingrica as revealed by the complete genome sequence supplemented with proteomic evidence.</title>
        <authorList>
            <person name="Kojima H."/>
            <person name="Ogura Y."/>
            <person name="Yamamoto N."/>
            <person name="Togashi T."/>
            <person name="Mori H."/>
            <person name="Watanabe T."/>
            <person name="Nemoto F."/>
            <person name="Kurokawa K."/>
            <person name="Hayashi T."/>
            <person name="Fukui M."/>
        </authorList>
    </citation>
    <scope>NUCLEOTIDE SEQUENCE [LARGE SCALE GENOMIC DNA]</scope>
</reference>
<dbReference type="GO" id="GO:0015293">
    <property type="term" value="F:symporter activity"/>
    <property type="evidence" value="ECO:0007669"/>
    <property type="project" value="UniProtKB-KW"/>
</dbReference>
<feature type="transmembrane region" description="Helical" evidence="8">
    <location>
        <begin position="290"/>
        <end position="319"/>
    </location>
</feature>
<dbReference type="EMBL" id="AP014633">
    <property type="protein sequence ID" value="BAP55131.1"/>
    <property type="molecule type" value="Genomic_DNA"/>
</dbReference>
<keyword evidence="4 8" id="KW-0812">Transmembrane</keyword>
<evidence type="ECO:0000256" key="7">
    <source>
        <dbReference type="ARBA" id="ARBA00023136"/>
    </source>
</evidence>
<protein>
    <submittedName>
        <fullName evidence="9">Sodium:dicarboxylate symporter</fullName>
    </submittedName>
</protein>
<dbReference type="GO" id="GO:0006835">
    <property type="term" value="P:dicarboxylic acid transport"/>
    <property type="evidence" value="ECO:0007669"/>
    <property type="project" value="TreeGrafter"/>
</dbReference>
<dbReference type="FunFam" id="1.10.3860.10:FF:000001">
    <property type="entry name" value="C4-dicarboxylate transport protein"/>
    <property type="match status" value="1"/>
</dbReference>
<keyword evidence="3" id="KW-1003">Cell membrane</keyword>
<keyword evidence="7 8" id="KW-0472">Membrane</keyword>
<feature type="transmembrane region" description="Helical" evidence="8">
    <location>
        <begin position="222"/>
        <end position="241"/>
    </location>
</feature>
<feature type="transmembrane region" description="Helical" evidence="8">
    <location>
        <begin position="188"/>
        <end position="210"/>
    </location>
</feature>
<dbReference type="Pfam" id="PF00375">
    <property type="entry name" value="SDF"/>
    <property type="match status" value="1"/>
</dbReference>
<feature type="transmembrane region" description="Helical" evidence="8">
    <location>
        <begin position="12"/>
        <end position="35"/>
    </location>
</feature>
<name>A0A090BUH8_9GAMM</name>
<dbReference type="STRING" id="40754.THII_0834"/>
<dbReference type="GO" id="GO:0005886">
    <property type="term" value="C:plasma membrane"/>
    <property type="evidence" value="ECO:0007669"/>
    <property type="project" value="UniProtKB-SubCell"/>
</dbReference>
<dbReference type="InterPro" id="IPR036458">
    <property type="entry name" value="Na:dicarbo_symporter_sf"/>
</dbReference>
<keyword evidence="2" id="KW-0813">Transport</keyword>
<evidence type="ECO:0000256" key="3">
    <source>
        <dbReference type="ARBA" id="ARBA00022475"/>
    </source>
</evidence>
<dbReference type="PANTHER" id="PTHR42865">
    <property type="entry name" value="PROTON/GLUTAMATE-ASPARTATE SYMPORTER"/>
    <property type="match status" value="1"/>
</dbReference>